<feature type="compositionally biased region" description="Low complexity" evidence="1">
    <location>
        <begin position="1"/>
        <end position="18"/>
    </location>
</feature>
<feature type="region of interest" description="Disordered" evidence="1">
    <location>
        <begin position="1"/>
        <end position="63"/>
    </location>
</feature>
<organism evidence="2">
    <name type="scientific">Tanacetum cinerariifolium</name>
    <name type="common">Dalmatian daisy</name>
    <name type="synonym">Chrysanthemum cinerariifolium</name>
    <dbReference type="NCBI Taxonomy" id="118510"/>
    <lineage>
        <taxon>Eukaryota</taxon>
        <taxon>Viridiplantae</taxon>
        <taxon>Streptophyta</taxon>
        <taxon>Embryophyta</taxon>
        <taxon>Tracheophyta</taxon>
        <taxon>Spermatophyta</taxon>
        <taxon>Magnoliopsida</taxon>
        <taxon>eudicotyledons</taxon>
        <taxon>Gunneridae</taxon>
        <taxon>Pentapetalae</taxon>
        <taxon>asterids</taxon>
        <taxon>campanulids</taxon>
        <taxon>Asterales</taxon>
        <taxon>Asteraceae</taxon>
        <taxon>Asteroideae</taxon>
        <taxon>Anthemideae</taxon>
        <taxon>Anthemidinae</taxon>
        <taxon>Tanacetum</taxon>
    </lineage>
</organism>
<feature type="non-terminal residue" evidence="2">
    <location>
        <position position="63"/>
    </location>
</feature>
<reference evidence="2" key="1">
    <citation type="journal article" date="2019" name="Sci. Rep.">
        <title>Draft genome of Tanacetum cinerariifolium, the natural source of mosquito coil.</title>
        <authorList>
            <person name="Yamashiro T."/>
            <person name="Shiraishi A."/>
            <person name="Satake H."/>
            <person name="Nakayama K."/>
        </authorList>
    </citation>
    <scope>NUCLEOTIDE SEQUENCE</scope>
</reference>
<accession>A0A6L2JSP6</accession>
<evidence type="ECO:0000313" key="2">
    <source>
        <dbReference type="EMBL" id="GEU40003.1"/>
    </source>
</evidence>
<proteinExistence type="predicted"/>
<protein>
    <submittedName>
        <fullName evidence="2">Uncharacterized protein</fullName>
    </submittedName>
</protein>
<comment type="caution">
    <text evidence="2">The sequence shown here is derived from an EMBL/GenBank/DDBJ whole genome shotgun (WGS) entry which is preliminary data.</text>
</comment>
<feature type="compositionally biased region" description="Acidic residues" evidence="1">
    <location>
        <begin position="34"/>
        <end position="63"/>
    </location>
</feature>
<gene>
    <name evidence="2" type="ORF">Tci_011981</name>
</gene>
<sequence>MSSSDSTVTYTSVSSEDVPFWEDGPVDYPIDEGYNGDDDDSDSSGDDTDDKDEDEEDKEEEHL</sequence>
<name>A0A6L2JSP6_TANCI</name>
<evidence type="ECO:0000256" key="1">
    <source>
        <dbReference type="SAM" id="MobiDB-lite"/>
    </source>
</evidence>
<dbReference type="AlphaFoldDB" id="A0A6L2JSP6"/>
<dbReference type="EMBL" id="BKCJ010001246">
    <property type="protein sequence ID" value="GEU40003.1"/>
    <property type="molecule type" value="Genomic_DNA"/>
</dbReference>